<proteinExistence type="predicted"/>
<accession>A0A2H0V700</accession>
<organism evidence="1 2">
    <name type="scientific">Candidatus Falkowbacteria bacterium CG10_big_fil_rev_8_21_14_0_10_37_6</name>
    <dbReference type="NCBI Taxonomy" id="1974563"/>
    <lineage>
        <taxon>Bacteria</taxon>
        <taxon>Candidatus Falkowiibacteriota</taxon>
    </lineage>
</organism>
<evidence type="ECO:0000313" key="1">
    <source>
        <dbReference type="EMBL" id="PIR94886.1"/>
    </source>
</evidence>
<dbReference type="EMBL" id="PFAN01000086">
    <property type="protein sequence ID" value="PIR94886.1"/>
    <property type="molecule type" value="Genomic_DNA"/>
</dbReference>
<evidence type="ECO:0000313" key="2">
    <source>
        <dbReference type="Proteomes" id="UP000228614"/>
    </source>
</evidence>
<sequence length="151" mass="17873">MNEQNIELSRKETQAIDAQIIESLVQTQKFFEQRFIGQNTNNEFFKNIIKKLKIFDDHNLLTDLLEILDKNFRIEGADKGEGEVVAYVEELLLLINNKMSLLKNSEKFFDEQEEKEVIKNWTEKAAMLELRCFVSCDFLSFILRKSREIQM</sequence>
<reference evidence="2" key="1">
    <citation type="submission" date="2017-09" db="EMBL/GenBank/DDBJ databases">
        <title>Depth-based differentiation of microbial function through sediment-hosted aquifers and enrichment of novel symbionts in the deep terrestrial subsurface.</title>
        <authorList>
            <person name="Probst A.J."/>
            <person name="Ladd B."/>
            <person name="Jarett J.K."/>
            <person name="Geller-Mcgrath D.E."/>
            <person name="Sieber C.M.K."/>
            <person name="Emerson J.B."/>
            <person name="Anantharaman K."/>
            <person name="Thomas B.C."/>
            <person name="Malmstrom R."/>
            <person name="Stieglmeier M."/>
            <person name="Klingl A."/>
            <person name="Woyke T."/>
            <person name="Ryan C.M."/>
            <person name="Banfield J.F."/>
        </authorList>
    </citation>
    <scope>NUCLEOTIDE SEQUENCE [LARGE SCALE GENOMIC DNA]</scope>
</reference>
<dbReference type="Proteomes" id="UP000228614">
    <property type="component" value="Unassembled WGS sequence"/>
</dbReference>
<dbReference type="AlphaFoldDB" id="A0A2H0V700"/>
<comment type="caution">
    <text evidence="1">The sequence shown here is derived from an EMBL/GenBank/DDBJ whole genome shotgun (WGS) entry which is preliminary data.</text>
</comment>
<gene>
    <name evidence="1" type="ORF">COT95_01730</name>
</gene>
<protein>
    <submittedName>
        <fullName evidence="1">Uncharacterized protein</fullName>
    </submittedName>
</protein>
<name>A0A2H0V700_9BACT</name>